<evidence type="ECO:0000313" key="3">
    <source>
        <dbReference type="Proteomes" id="UP000228777"/>
    </source>
</evidence>
<dbReference type="Pfam" id="PF10592">
    <property type="entry name" value="AIPR"/>
    <property type="match status" value="1"/>
</dbReference>
<evidence type="ECO:0000259" key="1">
    <source>
        <dbReference type="Pfam" id="PF10592"/>
    </source>
</evidence>
<dbReference type="InterPro" id="IPR018891">
    <property type="entry name" value="AIPR_C"/>
</dbReference>
<sequence>MKNKITPEKTVVNLEIESIEKKYFCKEKNKRGKAFHFLCLSILNNITCRDISDEDIIDGNDEEGIDIIHLDESENKIVLSIFNCKSSFSDNFSANDLTKLQAGLSYIFEKNLSDIQKLGNSKFVDKIITIRDNKDKIIEVNVYYCVYNGGSISNNVKRKQEEIENTFSKIVKNYFNCGNGYFSFSFIDCKKLLEQKRKNEEPLKGVKITIPSFDKNFNPIIETKDGFKGYVASIKANDIAVLVKKYQDSLFEKNVRGWLKYNKKNTDIYTSATSEESELFWFMNNGITIIADKIYPDPFNLKWEIENLQIINGQQTARMLYEALKTKKLKNNIIILCRIYETKDPNLINKVAKATNSQSSIGSRDLMSNEPEQIAIEKVFNRLNYYYERQKGQIKPSKKFKKEVSSKKLAQISLAIICNKPSLARKNIEDNFFNKEKYYKEIFEHDPKKLILAYLVFDYCNKQSRNNKIKGDDLKYFGTLHLANIIWNNNINNFSKNFDAQIKNFEKGKIDIKKEYAKAYKKLNKIITDTKKQEEILSLGHYLSRLEVDSLLLKKLKK</sequence>
<organism evidence="2 3">
    <name type="scientific">bacterium (Candidatus Gribaldobacteria) CG07_land_8_20_14_0_80_33_18</name>
    <dbReference type="NCBI Taxonomy" id="2014272"/>
    <lineage>
        <taxon>Bacteria</taxon>
        <taxon>Candidatus Gribaldobacteria</taxon>
    </lineage>
</organism>
<reference evidence="3" key="1">
    <citation type="submission" date="2017-09" db="EMBL/GenBank/DDBJ databases">
        <title>Depth-based differentiation of microbial function through sediment-hosted aquifers and enrichment of novel symbionts in the deep terrestrial subsurface.</title>
        <authorList>
            <person name="Probst A.J."/>
            <person name="Ladd B."/>
            <person name="Jarett J.K."/>
            <person name="Geller-Mcgrath D.E."/>
            <person name="Sieber C.M.K."/>
            <person name="Emerson J.B."/>
            <person name="Anantharaman K."/>
            <person name="Thomas B.C."/>
            <person name="Malmstrom R."/>
            <person name="Stieglmeier M."/>
            <person name="Klingl A."/>
            <person name="Woyke T."/>
            <person name="Ryan C.M."/>
            <person name="Banfield J.F."/>
        </authorList>
    </citation>
    <scope>NUCLEOTIDE SEQUENCE [LARGE SCALE GENOMIC DNA]</scope>
</reference>
<dbReference type="EMBL" id="PEWP01000051">
    <property type="protein sequence ID" value="PIU46451.1"/>
    <property type="molecule type" value="Genomic_DNA"/>
</dbReference>
<dbReference type="AlphaFoldDB" id="A0A2M6Z223"/>
<evidence type="ECO:0000313" key="2">
    <source>
        <dbReference type="EMBL" id="PIU46451.1"/>
    </source>
</evidence>
<dbReference type="Proteomes" id="UP000228777">
    <property type="component" value="Unassembled WGS sequence"/>
</dbReference>
<comment type="caution">
    <text evidence="2">The sequence shown here is derived from an EMBL/GenBank/DDBJ whole genome shotgun (WGS) entry which is preliminary data.</text>
</comment>
<name>A0A2M6Z223_9BACT</name>
<protein>
    <recommendedName>
        <fullName evidence="1">Abortive phage infection protein C-terminal domain-containing protein</fullName>
    </recommendedName>
</protein>
<proteinExistence type="predicted"/>
<feature type="domain" description="Abortive phage infection protein C-terminal" evidence="1">
    <location>
        <begin position="251"/>
        <end position="528"/>
    </location>
</feature>
<accession>A0A2M6Z223</accession>
<gene>
    <name evidence="2" type="ORF">COS93_02510</name>
</gene>